<dbReference type="Proteomes" id="UP000268652">
    <property type="component" value="Unassembled WGS sequence"/>
</dbReference>
<dbReference type="PANTHER" id="PTHR19139:SF199">
    <property type="entry name" value="MIP17260P"/>
    <property type="match status" value="1"/>
</dbReference>
<dbReference type="EMBL" id="RBDY01000001">
    <property type="protein sequence ID" value="RKN27493.1"/>
    <property type="molecule type" value="Genomic_DNA"/>
</dbReference>
<sequence>MSAETEPQPLAAECVGTLLLVFFGVGAAVLAGEFIGSMGIALAFAFVLLGLVYAFGAISGSHLNPAVTLGMLLAGRMSLQSAIMYWIAQFLGAIAGAALLFLVAKQVPGLDTSEAFGTNGFDDRSAVGLSLGGAFIVEIMLTFLLVFVWLSVTSTSLLKGWEGVPVGLTLGAVSLVGIPLTGTSVNPARSLAPALFAGGSALAQLWLFIIAPLVGAAVAVIVHRIVHPQPDEWLTDWRRAVPGRRPAR</sequence>
<feature type="transmembrane region" description="Helical" evidence="9">
    <location>
        <begin position="205"/>
        <end position="226"/>
    </location>
</feature>
<evidence type="ECO:0000256" key="3">
    <source>
        <dbReference type="ARBA" id="ARBA00022448"/>
    </source>
</evidence>
<accession>A0A3A9WIE1</accession>
<evidence type="ECO:0000313" key="11">
    <source>
        <dbReference type="EMBL" id="RKN27493.1"/>
    </source>
</evidence>
<evidence type="ECO:0000313" key="13">
    <source>
        <dbReference type="Proteomes" id="UP000275024"/>
    </source>
</evidence>
<feature type="transmembrane region" description="Helical" evidence="9">
    <location>
        <begin position="164"/>
        <end position="185"/>
    </location>
</feature>
<dbReference type="Gene3D" id="1.20.1080.10">
    <property type="entry name" value="Glycerol uptake facilitator protein"/>
    <property type="match status" value="1"/>
</dbReference>
<dbReference type="Proteomes" id="UP000275024">
    <property type="component" value="Unassembled WGS sequence"/>
</dbReference>
<dbReference type="PRINTS" id="PR00783">
    <property type="entry name" value="MINTRINSICP"/>
</dbReference>
<evidence type="ECO:0000256" key="1">
    <source>
        <dbReference type="ARBA" id="ARBA00004651"/>
    </source>
</evidence>
<dbReference type="GO" id="GO:0015250">
    <property type="term" value="F:water channel activity"/>
    <property type="evidence" value="ECO:0007669"/>
    <property type="project" value="TreeGrafter"/>
</dbReference>
<keyword evidence="7 9" id="KW-0472">Membrane</keyword>
<organism evidence="10 13">
    <name type="scientific">Streptomyces radicis</name>
    <dbReference type="NCBI Taxonomy" id="1750517"/>
    <lineage>
        <taxon>Bacteria</taxon>
        <taxon>Bacillati</taxon>
        <taxon>Actinomycetota</taxon>
        <taxon>Actinomycetes</taxon>
        <taxon>Kitasatosporales</taxon>
        <taxon>Streptomycetaceae</taxon>
        <taxon>Streptomyces</taxon>
    </lineage>
</organism>
<keyword evidence="4" id="KW-1003">Cell membrane</keyword>
<feature type="transmembrane region" description="Helical" evidence="9">
    <location>
        <begin position="125"/>
        <end position="152"/>
    </location>
</feature>
<dbReference type="InterPro" id="IPR023271">
    <property type="entry name" value="Aquaporin-like"/>
</dbReference>
<evidence type="ECO:0000256" key="5">
    <source>
        <dbReference type="ARBA" id="ARBA00022692"/>
    </source>
</evidence>
<feature type="transmembrane region" description="Helical" evidence="9">
    <location>
        <begin position="15"/>
        <end position="35"/>
    </location>
</feature>
<keyword evidence="5 8" id="KW-0812">Transmembrane</keyword>
<keyword evidence="3 8" id="KW-0813">Transport</keyword>
<comment type="caution">
    <text evidence="10">The sequence shown here is derived from an EMBL/GenBank/DDBJ whole genome shotgun (WGS) entry which is preliminary data.</text>
</comment>
<dbReference type="PANTHER" id="PTHR19139">
    <property type="entry name" value="AQUAPORIN TRANSPORTER"/>
    <property type="match status" value="1"/>
</dbReference>
<evidence type="ECO:0000256" key="7">
    <source>
        <dbReference type="ARBA" id="ARBA00023136"/>
    </source>
</evidence>
<proteinExistence type="inferred from homology"/>
<gene>
    <name evidence="11" type="ORF">D7318_00865</name>
    <name evidence="10" type="ORF">D7319_02030</name>
</gene>
<evidence type="ECO:0000256" key="6">
    <source>
        <dbReference type="ARBA" id="ARBA00022989"/>
    </source>
</evidence>
<evidence type="ECO:0000313" key="12">
    <source>
        <dbReference type="Proteomes" id="UP000268652"/>
    </source>
</evidence>
<feature type="transmembrane region" description="Helical" evidence="9">
    <location>
        <begin position="42"/>
        <end position="63"/>
    </location>
</feature>
<keyword evidence="12" id="KW-1185">Reference proteome</keyword>
<dbReference type="InterPro" id="IPR022357">
    <property type="entry name" value="MIP_CS"/>
</dbReference>
<evidence type="ECO:0000256" key="8">
    <source>
        <dbReference type="RuleBase" id="RU000477"/>
    </source>
</evidence>
<protein>
    <submittedName>
        <fullName evidence="10">Aquaporin</fullName>
    </submittedName>
</protein>
<evidence type="ECO:0000256" key="9">
    <source>
        <dbReference type="SAM" id="Phobius"/>
    </source>
</evidence>
<dbReference type="InterPro" id="IPR034294">
    <property type="entry name" value="Aquaporin_transptr"/>
</dbReference>
<dbReference type="OrthoDB" id="9807293at2"/>
<evidence type="ECO:0000256" key="4">
    <source>
        <dbReference type="ARBA" id="ARBA00022475"/>
    </source>
</evidence>
<dbReference type="SUPFAM" id="SSF81338">
    <property type="entry name" value="Aquaporin-like"/>
    <property type="match status" value="1"/>
</dbReference>
<dbReference type="EMBL" id="RBDX01000001">
    <property type="protein sequence ID" value="RKN12745.1"/>
    <property type="molecule type" value="Genomic_DNA"/>
</dbReference>
<feature type="transmembrane region" description="Helical" evidence="9">
    <location>
        <begin position="83"/>
        <end position="104"/>
    </location>
</feature>
<comment type="subcellular location">
    <subcellularLocation>
        <location evidence="1">Cell membrane</location>
        <topology evidence="1">Multi-pass membrane protein</topology>
    </subcellularLocation>
</comment>
<dbReference type="PROSITE" id="PS00221">
    <property type="entry name" value="MIP"/>
    <property type="match status" value="1"/>
</dbReference>
<dbReference type="InterPro" id="IPR000425">
    <property type="entry name" value="MIP"/>
</dbReference>
<dbReference type="GO" id="GO:0005886">
    <property type="term" value="C:plasma membrane"/>
    <property type="evidence" value="ECO:0007669"/>
    <property type="project" value="UniProtKB-SubCell"/>
</dbReference>
<dbReference type="Pfam" id="PF00230">
    <property type="entry name" value="MIP"/>
    <property type="match status" value="1"/>
</dbReference>
<name>A0A3A9WIE1_9ACTN</name>
<reference evidence="12 13" key="1">
    <citation type="submission" date="2018-09" db="EMBL/GenBank/DDBJ databases">
        <title>Streptomyces sp. nov. DS1-2, an endophytic actinomycete isolated from roots of Dendrobium scabrilingue.</title>
        <authorList>
            <person name="Kuncharoen N."/>
            <person name="Kudo T."/>
            <person name="Ohkuma M."/>
            <person name="Yuki M."/>
            <person name="Tanasupawat S."/>
        </authorList>
    </citation>
    <scope>NUCLEOTIDE SEQUENCE [LARGE SCALE GENOMIC DNA]</scope>
    <source>
        <strain evidence="10 13">AZ1-7</strain>
        <strain evidence="11 12">DS1-2</strain>
    </source>
</reference>
<evidence type="ECO:0000313" key="10">
    <source>
        <dbReference type="EMBL" id="RKN12745.1"/>
    </source>
</evidence>
<dbReference type="RefSeq" id="WP_120694861.1">
    <property type="nucleotide sequence ID" value="NZ_RBDX01000001.1"/>
</dbReference>
<dbReference type="AlphaFoldDB" id="A0A3A9WIE1"/>
<keyword evidence="6 9" id="KW-1133">Transmembrane helix</keyword>
<evidence type="ECO:0000256" key="2">
    <source>
        <dbReference type="ARBA" id="ARBA00006175"/>
    </source>
</evidence>
<comment type="similarity">
    <text evidence="2 8">Belongs to the MIP/aquaporin (TC 1.A.8) family.</text>
</comment>